<proteinExistence type="predicted"/>
<protein>
    <submittedName>
        <fullName evidence="1">Uncharacterized protein</fullName>
    </submittedName>
</protein>
<keyword evidence="2" id="KW-1185">Reference proteome</keyword>
<dbReference type="Proteomes" id="UP001195769">
    <property type="component" value="Unassembled WGS sequence"/>
</dbReference>
<name>A0AAD4E1P2_9AGAM</name>
<comment type="caution">
    <text evidence="1">The sequence shown here is derived from an EMBL/GenBank/DDBJ whole genome shotgun (WGS) entry which is preliminary data.</text>
</comment>
<organism evidence="1 2">
    <name type="scientific">Suillus fuscotomentosus</name>
    <dbReference type="NCBI Taxonomy" id="1912939"/>
    <lineage>
        <taxon>Eukaryota</taxon>
        <taxon>Fungi</taxon>
        <taxon>Dikarya</taxon>
        <taxon>Basidiomycota</taxon>
        <taxon>Agaricomycotina</taxon>
        <taxon>Agaricomycetes</taxon>
        <taxon>Agaricomycetidae</taxon>
        <taxon>Boletales</taxon>
        <taxon>Suillineae</taxon>
        <taxon>Suillaceae</taxon>
        <taxon>Suillus</taxon>
    </lineage>
</organism>
<feature type="non-terminal residue" evidence="1">
    <location>
        <position position="163"/>
    </location>
</feature>
<sequence length="163" mass="18732">LRKLGFKIIHSTVKLLPAWHEILEALKMRVMTLPRDVSTHWNSTFDMVEYALRHREAIDAVTQRRDLGLQQLELTDHEWVIAEQLRDVLKDATLFFSCSTPNLATVIPAMDLIDKKLTTYSLNASFLPSIRVAVGLAKKTLNRYYQLTDTSEVYHIAMGEFLS</sequence>
<dbReference type="AlphaFoldDB" id="A0AAD4E1P2"/>
<dbReference type="EMBL" id="JABBWK010000051">
    <property type="protein sequence ID" value="KAG1896839.1"/>
    <property type="molecule type" value="Genomic_DNA"/>
</dbReference>
<accession>A0AAD4E1P2</accession>
<reference evidence="1" key="1">
    <citation type="journal article" date="2020" name="New Phytol.">
        <title>Comparative genomics reveals dynamic genome evolution in host specialist ectomycorrhizal fungi.</title>
        <authorList>
            <person name="Lofgren L.A."/>
            <person name="Nguyen N.H."/>
            <person name="Vilgalys R."/>
            <person name="Ruytinx J."/>
            <person name="Liao H.L."/>
            <person name="Branco S."/>
            <person name="Kuo A."/>
            <person name="LaButti K."/>
            <person name="Lipzen A."/>
            <person name="Andreopoulos W."/>
            <person name="Pangilinan J."/>
            <person name="Riley R."/>
            <person name="Hundley H."/>
            <person name="Na H."/>
            <person name="Barry K."/>
            <person name="Grigoriev I.V."/>
            <person name="Stajich J.E."/>
            <person name="Kennedy P.G."/>
        </authorList>
    </citation>
    <scope>NUCLEOTIDE SEQUENCE</scope>
    <source>
        <strain evidence="1">FC203</strain>
    </source>
</reference>
<dbReference type="SUPFAM" id="SSF53098">
    <property type="entry name" value="Ribonuclease H-like"/>
    <property type="match status" value="1"/>
</dbReference>
<evidence type="ECO:0000313" key="2">
    <source>
        <dbReference type="Proteomes" id="UP001195769"/>
    </source>
</evidence>
<evidence type="ECO:0000313" key="1">
    <source>
        <dbReference type="EMBL" id="KAG1896839.1"/>
    </source>
</evidence>
<gene>
    <name evidence="1" type="ORF">F5891DRAFT_958036</name>
</gene>
<dbReference type="InterPro" id="IPR012337">
    <property type="entry name" value="RNaseH-like_sf"/>
</dbReference>
<dbReference type="GeneID" id="64669829"/>
<dbReference type="RefSeq" id="XP_041222415.1">
    <property type="nucleotide sequence ID" value="XM_041375531.1"/>
</dbReference>